<dbReference type="AlphaFoldDB" id="A0A2N7W9D9"/>
<organism evidence="2 5">
    <name type="scientific">Paraburkholderia rhynchosiae</name>
    <dbReference type="NCBI Taxonomy" id="487049"/>
    <lineage>
        <taxon>Bacteria</taxon>
        <taxon>Pseudomonadati</taxon>
        <taxon>Pseudomonadota</taxon>
        <taxon>Betaproteobacteria</taxon>
        <taxon>Burkholderiales</taxon>
        <taxon>Burkholderiaceae</taxon>
        <taxon>Paraburkholderia</taxon>
    </lineage>
</organism>
<feature type="compositionally biased region" description="Low complexity" evidence="1">
    <location>
        <begin position="22"/>
        <end position="48"/>
    </location>
</feature>
<dbReference type="EMBL" id="PNXY01000026">
    <property type="protein sequence ID" value="PMS26014.1"/>
    <property type="molecule type" value="Genomic_DNA"/>
</dbReference>
<dbReference type="Proteomes" id="UP000235659">
    <property type="component" value="Unassembled WGS sequence"/>
</dbReference>
<protein>
    <submittedName>
        <fullName evidence="2">Uncharacterized protein</fullName>
    </submittedName>
</protein>
<dbReference type="Proteomes" id="UP000494205">
    <property type="component" value="Unassembled WGS sequence"/>
</dbReference>
<evidence type="ECO:0000313" key="2">
    <source>
        <dbReference type="EMBL" id="CAB3731204.1"/>
    </source>
</evidence>
<accession>A0A2N7W9D9</accession>
<evidence type="ECO:0000313" key="3">
    <source>
        <dbReference type="EMBL" id="PMS26014.1"/>
    </source>
</evidence>
<evidence type="ECO:0000256" key="1">
    <source>
        <dbReference type="SAM" id="MobiDB-lite"/>
    </source>
</evidence>
<gene>
    <name evidence="3" type="ORF">C0Z16_28175</name>
    <name evidence="2" type="ORF">LMG27174_05814</name>
</gene>
<dbReference type="RefSeq" id="WP_102635340.1">
    <property type="nucleotide sequence ID" value="NZ_CADIJZ010000027.1"/>
</dbReference>
<evidence type="ECO:0000313" key="5">
    <source>
        <dbReference type="Proteomes" id="UP000494205"/>
    </source>
</evidence>
<sequence length="617" mass="63435">MPFDLSSAVPLGGQQTVPNPFVAQPDAAPADAGSAPAVAPGAAAPQPAQGGFDLGSAVPVTAPAQQPTEPGAGASPGWWQRLQLPENDPNSVENTIRRTLGAPEVGKNPEFEKVANADSPFPDVMPVAPNALKNLASAAGSGIKYLLRGGEANIPKVAANIDAAEKAGTSLSVGQATGNRAVQAAESFAGKYPGSAGVIAKKATSQGSDIGNQVEKLADNLSPNATPSVAGRAIEKGLSGPGGFVDRFKQGQKALYDKLDQYIKPETAVKLENTEKALSSMNQDIKGAKNLSSQFKNQRVMEIQNALKADARGQGGAIPYEAVKKLRTLVGQQIENASLSDSVPRSQWRSLYGALSTDLEGAAKATGNPEAVKAMDRANAFTRAGHARIDDVLDKVAKQDIPEKIFKSAVNPGDMQAGATKIQGVMKSLTPAERDVVKSAFIRRMGTAAPGAQGAEGEVFSSQSFLTNWNKMSSQAKDVMFSSKDGNLRSALDAIAKTAENIKEGGKVFANPSGSGQIVAASSLASGIAGAATTGRLGAAATLLGTVPAANLTAKLLTNPRFVGWLARASKSAGPDVARQAVLSLGKTMQGEPDDVQQDAQAYAQAVAGEPASTVPK</sequence>
<dbReference type="EMBL" id="CADIJZ010000027">
    <property type="protein sequence ID" value="CAB3731204.1"/>
    <property type="molecule type" value="Genomic_DNA"/>
</dbReference>
<feature type="region of interest" description="Disordered" evidence="1">
    <location>
        <begin position="590"/>
        <end position="617"/>
    </location>
</feature>
<feature type="compositionally biased region" description="Low complexity" evidence="1">
    <location>
        <begin position="598"/>
        <end position="608"/>
    </location>
</feature>
<reference evidence="2 5" key="2">
    <citation type="submission" date="2020-04" db="EMBL/GenBank/DDBJ databases">
        <authorList>
            <person name="De Canck E."/>
        </authorList>
    </citation>
    <scope>NUCLEOTIDE SEQUENCE [LARGE SCALE GENOMIC DNA]</scope>
    <source>
        <strain evidence="2 5">LMG 27174</strain>
    </source>
</reference>
<feature type="region of interest" description="Disordered" evidence="1">
    <location>
        <begin position="1"/>
        <end position="90"/>
    </location>
</feature>
<reference evidence="3 4" key="1">
    <citation type="submission" date="2018-01" db="EMBL/GenBank/DDBJ databases">
        <title>Whole genome analyses suggest that Burkholderia sensu lato contains two further novel genera in the rhizoxinica-symbiotica group Mycetohabitans gen. nov., and Trinickia gen. nov.: implications for the evolution of diazotrophy and nodulation in the Burkholderiaceae.</title>
        <authorList>
            <person name="Estrada-de los Santos P."/>
            <person name="Palmer M."/>
            <person name="Chavez-Ramirez B."/>
            <person name="Beukes C."/>
            <person name="Steenkamp E.T."/>
            <person name="Hirsch A.M."/>
            <person name="Manyaka P."/>
            <person name="Maluk M."/>
            <person name="Lafos M."/>
            <person name="Crook M."/>
            <person name="Gross E."/>
            <person name="Simon M.F."/>
            <person name="Bueno dos Reis Junior F."/>
            <person name="Poole P.S."/>
            <person name="Venter S.N."/>
            <person name="James E.K."/>
        </authorList>
    </citation>
    <scope>NUCLEOTIDE SEQUENCE [LARGE SCALE GENOMIC DNA]</scope>
    <source>
        <strain evidence="3 4">WSM 3937</strain>
    </source>
</reference>
<evidence type="ECO:0000313" key="4">
    <source>
        <dbReference type="Proteomes" id="UP000235659"/>
    </source>
</evidence>
<keyword evidence="4" id="KW-1185">Reference proteome</keyword>
<proteinExistence type="predicted"/>
<name>A0A2N7W9D9_9BURK</name>
<dbReference type="OrthoDB" id="6052886at2"/>